<evidence type="ECO:0000313" key="11">
    <source>
        <dbReference type="Proteomes" id="UP000727407"/>
    </source>
</evidence>
<evidence type="ECO:0000256" key="2">
    <source>
        <dbReference type="ARBA" id="ARBA00022603"/>
    </source>
</evidence>
<dbReference type="EMBL" id="QNUK01000397">
    <property type="protein sequence ID" value="KAF5894026.1"/>
    <property type="molecule type" value="Genomic_DNA"/>
</dbReference>
<name>A0A8J4TC75_CLAMG</name>
<proteinExistence type="predicted"/>
<feature type="domain" description="SET" evidence="9">
    <location>
        <begin position="664"/>
        <end position="778"/>
    </location>
</feature>
<dbReference type="OrthoDB" id="9439903at2759"/>
<comment type="caution">
    <text evidence="10">The sequence shown here is derived from an EMBL/GenBank/DDBJ whole genome shotgun (WGS) entry which is preliminary data.</text>
</comment>
<dbReference type="InterPro" id="IPR046341">
    <property type="entry name" value="SET_dom_sf"/>
</dbReference>
<dbReference type="Proteomes" id="UP000727407">
    <property type="component" value="Unassembled WGS sequence"/>
</dbReference>
<dbReference type="InterPro" id="IPR044417">
    <property type="entry name" value="PRDM7_9_PR-SET"/>
</dbReference>
<dbReference type="AlphaFoldDB" id="A0A8J4TC75"/>
<dbReference type="GO" id="GO:0010468">
    <property type="term" value="P:regulation of gene expression"/>
    <property type="evidence" value="ECO:0007669"/>
    <property type="project" value="TreeGrafter"/>
</dbReference>
<sequence length="800" mass="90158">GASDVTMANTRGTVPVSADPVSTRMKSKNGKNSDEKQNETDKNQSESRVYIGAASSRWRELRERSHFRTDADLALFLLDWYENQPVTSTPSEIVRDRPGRLHSPSAGAEPLNDQAIITTSEAVIKYLSRKTPPLPPPPPHPPSQVCEDVKTESSDGGTPEVTEVCVKKEETLELDIHKYEDDLDNTPEDICVKEEDPDHKDYLYCEVCKSVFFNKCEVHGPPLFIPDTPVPLGVSDRARLTLPPGLEIQKSGIPDAGLGVFNKGETVPVGAHFGPYQGELVDREEAMNSGYSWVIYRSRQCEEYIDATRETESNWMRYVNCACNDEEQNLVAFQYRGGILYRCYRPINPGQELLVWYEEEYAKDLRPEFDYLWNKKCSTNESNNALLQSFSCSTCFLSYASQIYLHKHIQRCHYEEYMRLQESGDITTEPQISSKGCSSRQISQAPDVTMANCQASKLSVPVSAETASVKKKGKKGEKSEEEQGNQKASDKNDPGSGICIGAAFSRWRELRERSHFQTDADLALFLLDWYEKQPVTSTPSDIVRPAPSLPHPPTVRAEPVNDQAVRMSTEGHIRCFSRKTRAPDPPPAQQREDVKTGTSCYEDDGTSENVSIKEEHPDPNDCLYCEICKSVFFNKCEVHGPPLFIPDTPVPLGVSDRARLTLPPGLEIQKSGIPDAGLGVFNKGETVPVGAHFGPYQGELVDREEAKNSGYSWVIYRSRQCDEYIDATRETESNWMRYVNCAHNDEEQNLVAFQYRGGILYRCCRPINPGQELLVWYEEEYAKDLSPAFDYLWNKKCSTN</sequence>
<dbReference type="InterPro" id="IPR050331">
    <property type="entry name" value="Zinc_finger"/>
</dbReference>
<feature type="region of interest" description="Disordered" evidence="8">
    <location>
        <begin position="89"/>
        <end position="109"/>
    </location>
</feature>
<dbReference type="InterPro" id="IPR013087">
    <property type="entry name" value="Znf_C2H2_type"/>
</dbReference>
<dbReference type="GO" id="GO:0032259">
    <property type="term" value="P:methylation"/>
    <property type="evidence" value="ECO:0007669"/>
    <property type="project" value="UniProtKB-KW"/>
</dbReference>
<keyword evidence="4" id="KW-0949">S-adenosyl-L-methionine</keyword>
<dbReference type="GO" id="GO:0005634">
    <property type="term" value="C:nucleus"/>
    <property type="evidence" value="ECO:0007669"/>
    <property type="project" value="UniProtKB-SubCell"/>
</dbReference>
<comment type="subcellular location">
    <subcellularLocation>
        <location evidence="1">Nucleus</location>
    </subcellularLocation>
</comment>
<dbReference type="CDD" id="cd19193">
    <property type="entry name" value="PR-SET_PRDM7_9"/>
    <property type="match status" value="2"/>
</dbReference>
<keyword evidence="7" id="KW-0539">Nucleus</keyword>
<feature type="compositionally biased region" description="Polar residues" evidence="8">
    <location>
        <begin position="1"/>
        <end position="12"/>
    </location>
</feature>
<dbReference type="InterPro" id="IPR001214">
    <property type="entry name" value="SET_dom"/>
</dbReference>
<dbReference type="SUPFAM" id="SSF82199">
    <property type="entry name" value="SET domain"/>
    <property type="match status" value="2"/>
</dbReference>
<feature type="domain" description="SET" evidence="9">
    <location>
        <begin position="244"/>
        <end position="358"/>
    </location>
</feature>
<evidence type="ECO:0000313" key="10">
    <source>
        <dbReference type="EMBL" id="KAF5894026.1"/>
    </source>
</evidence>
<reference evidence="10" key="1">
    <citation type="submission" date="2020-07" db="EMBL/GenBank/DDBJ databases">
        <title>Clarias magur genome sequencing, assembly and annotation.</title>
        <authorList>
            <person name="Kushwaha B."/>
            <person name="Kumar R."/>
            <person name="Das P."/>
            <person name="Joshi C.G."/>
            <person name="Kumar D."/>
            <person name="Nagpure N.S."/>
            <person name="Pandey M."/>
            <person name="Agarwal S."/>
            <person name="Srivastava S."/>
            <person name="Singh M."/>
            <person name="Sahoo L."/>
            <person name="Jayasankar P."/>
            <person name="Meher P.K."/>
            <person name="Koringa P.G."/>
            <person name="Iquebal M.A."/>
            <person name="Das S.P."/>
            <person name="Bit A."/>
            <person name="Patnaik S."/>
            <person name="Patel N."/>
            <person name="Shah T.M."/>
            <person name="Hinsu A."/>
            <person name="Jena J.K."/>
        </authorList>
    </citation>
    <scope>NUCLEOTIDE SEQUENCE</scope>
    <source>
        <strain evidence="10">CIFAMagur01</strain>
        <tissue evidence="10">Testis</tissue>
    </source>
</reference>
<gene>
    <name evidence="10" type="ORF">DAT39_016277</name>
</gene>
<accession>A0A8J4TC75</accession>
<evidence type="ECO:0000256" key="6">
    <source>
        <dbReference type="ARBA" id="ARBA00023163"/>
    </source>
</evidence>
<organism evidence="10 11">
    <name type="scientific">Clarias magur</name>
    <name type="common">Asian catfish</name>
    <name type="synonym">Macropteronotus magur</name>
    <dbReference type="NCBI Taxonomy" id="1594786"/>
    <lineage>
        <taxon>Eukaryota</taxon>
        <taxon>Metazoa</taxon>
        <taxon>Chordata</taxon>
        <taxon>Craniata</taxon>
        <taxon>Vertebrata</taxon>
        <taxon>Euteleostomi</taxon>
        <taxon>Actinopterygii</taxon>
        <taxon>Neopterygii</taxon>
        <taxon>Teleostei</taxon>
        <taxon>Ostariophysi</taxon>
        <taxon>Siluriformes</taxon>
        <taxon>Clariidae</taxon>
        <taxon>Clarias</taxon>
    </lineage>
</organism>
<dbReference type="Gene3D" id="2.170.270.10">
    <property type="entry name" value="SET domain"/>
    <property type="match status" value="2"/>
</dbReference>
<evidence type="ECO:0000256" key="3">
    <source>
        <dbReference type="ARBA" id="ARBA00022679"/>
    </source>
</evidence>
<keyword evidence="2" id="KW-0489">Methyltransferase</keyword>
<evidence type="ECO:0000259" key="9">
    <source>
        <dbReference type="PROSITE" id="PS50280"/>
    </source>
</evidence>
<evidence type="ECO:0000256" key="5">
    <source>
        <dbReference type="ARBA" id="ARBA00023015"/>
    </source>
</evidence>
<feature type="region of interest" description="Disordered" evidence="8">
    <location>
        <begin position="536"/>
        <end position="557"/>
    </location>
</feature>
<dbReference type="SMART" id="SM00317">
    <property type="entry name" value="SET"/>
    <property type="match status" value="2"/>
</dbReference>
<feature type="compositionally biased region" description="Pro residues" evidence="8">
    <location>
        <begin position="132"/>
        <end position="142"/>
    </location>
</feature>
<keyword evidence="11" id="KW-1185">Reference proteome</keyword>
<protein>
    <submittedName>
        <fullName evidence="10">Histone-lysine N-methyltransferase PRDM9-like</fullName>
    </submittedName>
</protein>
<evidence type="ECO:0000256" key="7">
    <source>
        <dbReference type="ARBA" id="ARBA00023242"/>
    </source>
</evidence>
<feature type="compositionally biased region" description="Basic and acidic residues" evidence="8">
    <location>
        <begin position="31"/>
        <end position="45"/>
    </location>
</feature>
<feature type="non-terminal residue" evidence="10">
    <location>
        <position position="1"/>
    </location>
</feature>
<dbReference type="PROSITE" id="PS00028">
    <property type="entry name" value="ZINC_FINGER_C2H2_1"/>
    <property type="match status" value="1"/>
</dbReference>
<keyword evidence="5" id="KW-0805">Transcription regulation</keyword>
<dbReference type="Pfam" id="PF21549">
    <property type="entry name" value="PRDM2_PR"/>
    <property type="match status" value="2"/>
</dbReference>
<dbReference type="GO" id="GO:0042054">
    <property type="term" value="F:histone methyltransferase activity"/>
    <property type="evidence" value="ECO:0007669"/>
    <property type="project" value="InterPro"/>
</dbReference>
<feature type="region of interest" description="Disordered" evidence="8">
    <location>
        <begin position="130"/>
        <end position="159"/>
    </location>
</feature>
<evidence type="ECO:0000256" key="1">
    <source>
        <dbReference type="ARBA" id="ARBA00004123"/>
    </source>
</evidence>
<keyword evidence="6" id="KW-0804">Transcription</keyword>
<dbReference type="PANTHER" id="PTHR16515:SF21">
    <property type="entry name" value="PR DOMAIN ZINC FINGER PROTEIN 13"/>
    <property type="match status" value="1"/>
</dbReference>
<dbReference type="PANTHER" id="PTHR16515">
    <property type="entry name" value="PR DOMAIN ZINC FINGER PROTEIN"/>
    <property type="match status" value="1"/>
</dbReference>
<feature type="region of interest" description="Disordered" evidence="8">
    <location>
        <begin position="464"/>
        <end position="495"/>
    </location>
</feature>
<dbReference type="PROSITE" id="PS50280">
    <property type="entry name" value="SET"/>
    <property type="match status" value="2"/>
</dbReference>
<feature type="region of interest" description="Disordered" evidence="8">
    <location>
        <begin position="577"/>
        <end position="615"/>
    </location>
</feature>
<evidence type="ECO:0000256" key="4">
    <source>
        <dbReference type="ARBA" id="ARBA00022691"/>
    </source>
</evidence>
<keyword evidence="3" id="KW-0808">Transferase</keyword>
<evidence type="ECO:0000256" key="8">
    <source>
        <dbReference type="SAM" id="MobiDB-lite"/>
    </source>
</evidence>
<feature type="region of interest" description="Disordered" evidence="8">
    <location>
        <begin position="1"/>
        <end position="49"/>
    </location>
</feature>
<feature type="non-terminal residue" evidence="10">
    <location>
        <position position="800"/>
    </location>
</feature>